<keyword evidence="4" id="KW-0560">Oxidoreductase</keyword>
<feature type="compositionally biased region" description="Polar residues" evidence="2">
    <location>
        <begin position="31"/>
        <end position="41"/>
    </location>
</feature>
<feature type="transmembrane region" description="Helical" evidence="3">
    <location>
        <begin position="74"/>
        <end position="93"/>
    </location>
</feature>
<dbReference type="GO" id="GO:0051213">
    <property type="term" value="F:dioxygenase activity"/>
    <property type="evidence" value="ECO:0007669"/>
    <property type="project" value="UniProtKB-KW"/>
</dbReference>
<evidence type="ECO:0000256" key="3">
    <source>
        <dbReference type="SAM" id="Phobius"/>
    </source>
</evidence>
<keyword evidence="3" id="KW-0472">Membrane</keyword>
<gene>
    <name evidence="4" type="ORF">IV203_005785</name>
</gene>
<organism evidence="4 5">
    <name type="scientific">Nitzschia inconspicua</name>
    <dbReference type="NCBI Taxonomy" id="303405"/>
    <lineage>
        <taxon>Eukaryota</taxon>
        <taxon>Sar</taxon>
        <taxon>Stramenopiles</taxon>
        <taxon>Ochrophyta</taxon>
        <taxon>Bacillariophyta</taxon>
        <taxon>Bacillariophyceae</taxon>
        <taxon>Bacillariophycidae</taxon>
        <taxon>Bacillariales</taxon>
        <taxon>Bacillariaceae</taxon>
        <taxon>Nitzschia</taxon>
    </lineage>
</organism>
<comment type="caution">
    <text evidence="4">The sequence shown here is derived from an EMBL/GenBank/DDBJ whole genome shotgun (WGS) entry which is preliminary data.</text>
</comment>
<reference evidence="4" key="1">
    <citation type="journal article" date="2021" name="Sci. Rep.">
        <title>Diploid genomic architecture of Nitzschia inconspicua, an elite biomass production diatom.</title>
        <authorList>
            <person name="Oliver A."/>
            <person name="Podell S."/>
            <person name="Pinowska A."/>
            <person name="Traller J.C."/>
            <person name="Smith S.R."/>
            <person name="McClure R."/>
            <person name="Beliaev A."/>
            <person name="Bohutskyi P."/>
            <person name="Hill E.A."/>
            <person name="Rabines A."/>
            <person name="Zheng H."/>
            <person name="Allen L.Z."/>
            <person name="Kuo A."/>
            <person name="Grigoriev I.V."/>
            <person name="Allen A.E."/>
            <person name="Hazlebeck D."/>
            <person name="Allen E.E."/>
        </authorList>
    </citation>
    <scope>NUCLEOTIDE SEQUENCE</scope>
    <source>
        <strain evidence="4">Hildebrandi</strain>
    </source>
</reference>
<reference evidence="4" key="2">
    <citation type="submission" date="2021-04" db="EMBL/GenBank/DDBJ databases">
        <authorList>
            <person name="Podell S."/>
        </authorList>
    </citation>
    <scope>NUCLEOTIDE SEQUENCE</scope>
    <source>
        <strain evidence="4">Hildebrandi</strain>
    </source>
</reference>
<feature type="region of interest" description="Disordered" evidence="2">
    <location>
        <begin position="1"/>
        <end position="54"/>
    </location>
</feature>
<keyword evidence="5" id="KW-1185">Reference proteome</keyword>
<name>A0A9K3KNR3_9STRA</name>
<evidence type="ECO:0000256" key="2">
    <source>
        <dbReference type="SAM" id="MobiDB-lite"/>
    </source>
</evidence>
<keyword evidence="3" id="KW-0812">Transmembrane</keyword>
<proteinExistence type="predicted"/>
<feature type="compositionally biased region" description="Basic residues" evidence="2">
    <location>
        <begin position="493"/>
        <end position="503"/>
    </location>
</feature>
<feature type="compositionally biased region" description="Basic and acidic residues" evidence="2">
    <location>
        <begin position="42"/>
        <end position="53"/>
    </location>
</feature>
<comment type="cofactor">
    <cofactor evidence="1">
        <name>Fe cation</name>
        <dbReference type="ChEBI" id="CHEBI:24875"/>
    </cofactor>
</comment>
<keyword evidence="3" id="KW-1133">Transmembrane helix</keyword>
<dbReference type="Pfam" id="PF05721">
    <property type="entry name" value="PhyH"/>
    <property type="match status" value="1"/>
</dbReference>
<dbReference type="PANTHER" id="PTHR20883">
    <property type="entry name" value="PHYTANOYL-COA DIOXYGENASE DOMAIN CONTAINING 1"/>
    <property type="match status" value="1"/>
</dbReference>
<evidence type="ECO:0000313" key="5">
    <source>
        <dbReference type="Proteomes" id="UP000693970"/>
    </source>
</evidence>
<feature type="compositionally biased region" description="Acidic residues" evidence="2">
    <location>
        <begin position="14"/>
        <end position="24"/>
    </location>
</feature>
<evidence type="ECO:0000256" key="1">
    <source>
        <dbReference type="ARBA" id="ARBA00001962"/>
    </source>
</evidence>
<dbReference type="EMBL" id="JAGRRH010000021">
    <property type="protein sequence ID" value="KAG7346716.1"/>
    <property type="molecule type" value="Genomic_DNA"/>
</dbReference>
<dbReference type="OrthoDB" id="39587at2759"/>
<sequence length="503" mass="56087">MAETTPMNVRNEEMEAVEEEEEDSWIPLTPPGQQKFASHSIGDNHNRPVDDSKSVSTTKTSWYHGFALFGDSSVALAMSGLLLLVALATSAFLHGNLPFTENLSPEEIAYRALGPTPIIASSIIYEMFPTSTQQPLTLSEEMILAFERDGVIAIRGLLDANTLDALDRASMRLVEEQKQKNQAKTQEKAKIFNGRKSQGSQFYTVRQNAIFLPSDNENTTSPFVEVAMMSAIPKLAASLLQSQQSPETCTNETVRILRDIFLAKDEDQYICGWHVDDIGFWPALADAPGVNAWIALDDMPIENGGGFALAVGSHKAPWRYDAYELTGSTHSFPEGGFTSSKDILHNRPGNGTCNIKDAAPHLQRRMEETKRIYNIKRGDVIFHDRWLFHRTVPFERDAVSDRTVNNDEPLVFRRYSVRYGPGSSIIPPGYGTEPSVISLAENGGKSADDVARDDAAWYPKVFPSVDVAELHSMKGLAMERLPAAMEKSEDRKRRIRPRRTRQH</sequence>
<dbReference type="Proteomes" id="UP000693970">
    <property type="component" value="Unassembled WGS sequence"/>
</dbReference>
<dbReference type="AlphaFoldDB" id="A0A9K3KNR3"/>
<keyword evidence="4" id="KW-0223">Dioxygenase</keyword>
<dbReference type="InterPro" id="IPR008775">
    <property type="entry name" value="Phytyl_CoA_dOase-like"/>
</dbReference>
<accession>A0A9K3KNR3</accession>
<evidence type="ECO:0000313" key="4">
    <source>
        <dbReference type="EMBL" id="KAG7346716.1"/>
    </source>
</evidence>
<dbReference type="PANTHER" id="PTHR20883:SF46">
    <property type="entry name" value="PHYTANOYL-COA HYDROXYLASE"/>
    <property type="match status" value="1"/>
</dbReference>
<feature type="region of interest" description="Disordered" evidence="2">
    <location>
        <begin position="481"/>
        <end position="503"/>
    </location>
</feature>
<protein>
    <submittedName>
        <fullName evidence="4">Phytanoyl-CoA dioxygenase family protein</fullName>
    </submittedName>
</protein>